<dbReference type="PANTHER" id="PTHR37984:SF7">
    <property type="entry name" value="INTEGRASE CATALYTIC DOMAIN-CONTAINING PROTEIN"/>
    <property type="match status" value="1"/>
</dbReference>
<dbReference type="Ensembl" id="ENSNFUT00015019068.1">
    <property type="protein sequence ID" value="ENSNFUP00015018241.1"/>
    <property type="gene ID" value="ENSNFUG00015008686.1"/>
</dbReference>
<evidence type="ECO:0000259" key="1">
    <source>
        <dbReference type="PROSITE" id="PS50994"/>
    </source>
</evidence>
<evidence type="ECO:0000313" key="3">
    <source>
        <dbReference type="Proteomes" id="UP000694548"/>
    </source>
</evidence>
<dbReference type="Proteomes" id="UP000694548">
    <property type="component" value="Chromosome sgr01"/>
</dbReference>
<reference evidence="2" key="2">
    <citation type="submission" date="2025-08" db="UniProtKB">
        <authorList>
            <consortium name="Ensembl"/>
        </authorList>
    </citation>
    <scope>IDENTIFICATION</scope>
</reference>
<evidence type="ECO:0000313" key="2">
    <source>
        <dbReference type="Ensembl" id="ENSNFUP00015018241.1"/>
    </source>
</evidence>
<organism evidence="2 3">
    <name type="scientific">Nothobranchius furzeri</name>
    <name type="common">Turquoise killifish</name>
    <dbReference type="NCBI Taxonomy" id="105023"/>
    <lineage>
        <taxon>Eukaryota</taxon>
        <taxon>Metazoa</taxon>
        <taxon>Chordata</taxon>
        <taxon>Craniata</taxon>
        <taxon>Vertebrata</taxon>
        <taxon>Euteleostomi</taxon>
        <taxon>Actinopterygii</taxon>
        <taxon>Neopterygii</taxon>
        <taxon>Teleostei</taxon>
        <taxon>Neoteleostei</taxon>
        <taxon>Acanthomorphata</taxon>
        <taxon>Ovalentaria</taxon>
        <taxon>Atherinomorphae</taxon>
        <taxon>Cyprinodontiformes</taxon>
        <taxon>Nothobranchiidae</taxon>
        <taxon>Nothobranchius</taxon>
    </lineage>
</organism>
<dbReference type="PROSITE" id="PS50994">
    <property type="entry name" value="INTEGRASE"/>
    <property type="match status" value="1"/>
</dbReference>
<protein>
    <recommendedName>
        <fullName evidence="1">Integrase catalytic domain-containing protein</fullName>
    </recommendedName>
</protein>
<dbReference type="GO" id="GO:0015074">
    <property type="term" value="P:DNA integration"/>
    <property type="evidence" value="ECO:0007669"/>
    <property type="project" value="InterPro"/>
</dbReference>
<dbReference type="InterPro" id="IPR012337">
    <property type="entry name" value="RNaseH-like_sf"/>
</dbReference>
<dbReference type="InterPro" id="IPR036397">
    <property type="entry name" value="RNaseH_sf"/>
</dbReference>
<dbReference type="AlphaFoldDB" id="A0A8C6LFW2"/>
<dbReference type="Pfam" id="PF00665">
    <property type="entry name" value="rve"/>
    <property type="match status" value="1"/>
</dbReference>
<sequence>MVLTDLPEEPWHKVGTDLFHLDGRHYLLVIDYYSNYPEVVVLPNISAVTVISSLKSIFARQGIPHVVYSDNGPCYSCQEFHEFAVDYDFLHITSSPLFPQSNGKAEKGVQIVKHLLRKVKDSHADPHLALLNYRASPLEHGVSPAELLMGRRLRTTLPFRDAHGVPQDLGFQRRSLQLRQKRNYDKSTRSLEPLVQNDTVRVGDSGRWSRRAAVLGTVGPRSYVVRTEDGQTLRRNRRDLLKTQETLQGQQTQETLQGRDCDDAISEPVSCGLRRITRIIKPPERLNL</sequence>
<dbReference type="Gene3D" id="3.30.420.10">
    <property type="entry name" value="Ribonuclease H-like superfamily/Ribonuclease H"/>
    <property type="match status" value="1"/>
</dbReference>
<dbReference type="GeneTree" id="ENSGT00490000044642"/>
<reference evidence="2" key="3">
    <citation type="submission" date="2025-09" db="UniProtKB">
        <authorList>
            <consortium name="Ensembl"/>
        </authorList>
    </citation>
    <scope>IDENTIFICATION</scope>
</reference>
<dbReference type="InterPro" id="IPR050951">
    <property type="entry name" value="Retrovirus_Pol_polyprotein"/>
</dbReference>
<dbReference type="SUPFAM" id="SSF53098">
    <property type="entry name" value="Ribonuclease H-like"/>
    <property type="match status" value="1"/>
</dbReference>
<feature type="domain" description="Integrase catalytic" evidence="1">
    <location>
        <begin position="6"/>
        <end position="174"/>
    </location>
</feature>
<dbReference type="FunFam" id="3.30.420.10:FF:000063">
    <property type="entry name" value="Retrovirus-related Pol polyprotein from transposon 297-like Protein"/>
    <property type="match status" value="1"/>
</dbReference>
<dbReference type="PANTHER" id="PTHR37984">
    <property type="entry name" value="PROTEIN CBG26694"/>
    <property type="match status" value="1"/>
</dbReference>
<dbReference type="GO" id="GO:0003676">
    <property type="term" value="F:nucleic acid binding"/>
    <property type="evidence" value="ECO:0007669"/>
    <property type="project" value="InterPro"/>
</dbReference>
<reference evidence="2" key="1">
    <citation type="submission" date="2014-08" db="EMBL/GenBank/DDBJ databases">
        <authorList>
            <person name="Senf B."/>
            <person name="Petzold A."/>
            <person name="Downie B.R."/>
            <person name="Koch P."/>
            <person name="Platzer M."/>
        </authorList>
    </citation>
    <scope>NUCLEOTIDE SEQUENCE [LARGE SCALE GENOMIC DNA]</scope>
    <source>
        <strain evidence="2">GRZ</strain>
    </source>
</reference>
<keyword evidence="3" id="KW-1185">Reference proteome</keyword>
<name>A0A8C6LFW2_NOTFU</name>
<accession>A0A8C6LFW2</accession>
<proteinExistence type="predicted"/>
<dbReference type="InterPro" id="IPR001584">
    <property type="entry name" value="Integrase_cat-core"/>
</dbReference>